<dbReference type="WBParaSite" id="JU765_v2.g11134.t1">
    <property type="protein sequence ID" value="JU765_v2.g11134.t1"/>
    <property type="gene ID" value="JU765_v2.g11134"/>
</dbReference>
<protein>
    <submittedName>
        <fullName evidence="2">Uncharacterized protein</fullName>
    </submittedName>
</protein>
<dbReference type="Proteomes" id="UP000887576">
    <property type="component" value="Unplaced"/>
</dbReference>
<proteinExistence type="predicted"/>
<organism evidence="1 2">
    <name type="scientific">Panagrolaimus sp. JU765</name>
    <dbReference type="NCBI Taxonomy" id="591449"/>
    <lineage>
        <taxon>Eukaryota</taxon>
        <taxon>Metazoa</taxon>
        <taxon>Ecdysozoa</taxon>
        <taxon>Nematoda</taxon>
        <taxon>Chromadorea</taxon>
        <taxon>Rhabditida</taxon>
        <taxon>Tylenchina</taxon>
        <taxon>Panagrolaimomorpha</taxon>
        <taxon>Panagrolaimoidea</taxon>
        <taxon>Panagrolaimidae</taxon>
        <taxon>Panagrolaimus</taxon>
    </lineage>
</organism>
<sequence>MLKTGFYIDLVEGDFETEFEAIFEMFKKIQSGFDAYLQKRKLNSPRLHFLSNNELLELLSKAKNPELIGPYLPKLFAAITKPDFNNRGEIVAVFAADGESTSSVAKIIDVSTADLAAIAQEYFLLAGFKESKRCSLDLTTILGQCSSIITPMRHYDFHLRTVLAVVKNAIWLKNKETNVSESGATVKAIQNILLPIFSKYDGKMFLKLLFLSKVKPKMTDFETDYKTAIVGVCEFLKLEPTQKFVDACYSLYLQSRHHCAVILFGNSLTGKSAVVDVVRELLKQKDGIRCEIALVSPSLHNPDSLFGRFDSKKLEWTRGVLTQKLVDVIPDGTERWIHVDGVVDSLWVETLNSLLDDNKKVGGIHNS</sequence>
<evidence type="ECO:0000313" key="1">
    <source>
        <dbReference type="Proteomes" id="UP000887576"/>
    </source>
</evidence>
<name>A0AC34PY32_9BILA</name>
<reference evidence="2" key="1">
    <citation type="submission" date="2022-11" db="UniProtKB">
        <authorList>
            <consortium name="WormBaseParasite"/>
        </authorList>
    </citation>
    <scope>IDENTIFICATION</scope>
</reference>
<accession>A0AC34PY32</accession>
<evidence type="ECO:0000313" key="2">
    <source>
        <dbReference type="WBParaSite" id="JU765_v2.g11134.t1"/>
    </source>
</evidence>